<gene>
    <name evidence="5" type="ORF">VN97_g13111</name>
</gene>
<evidence type="ECO:0000256" key="1">
    <source>
        <dbReference type="ARBA" id="ARBA00004141"/>
    </source>
</evidence>
<dbReference type="EMBL" id="LACB01001478">
    <property type="protein sequence ID" value="KAJ9480461.1"/>
    <property type="molecule type" value="Genomic_DNA"/>
</dbReference>
<dbReference type="GO" id="GO:0016020">
    <property type="term" value="C:membrane"/>
    <property type="evidence" value="ECO:0007669"/>
    <property type="project" value="UniProtKB-SubCell"/>
</dbReference>
<proteinExistence type="predicted"/>
<dbReference type="AlphaFoldDB" id="A0AAI9X1J0"/>
<reference evidence="5" key="1">
    <citation type="submission" date="2015-06" db="EMBL/GenBank/DDBJ databases">
        <authorList>
            <person name="Nguyen H."/>
        </authorList>
    </citation>
    <scope>NUCLEOTIDE SEQUENCE</scope>
    <source>
        <strain evidence="5">DAOM 180753</strain>
    </source>
</reference>
<comment type="subcellular location">
    <subcellularLocation>
        <location evidence="1">Membrane</location>
        <topology evidence="1">Multi-pass membrane protein</topology>
    </subcellularLocation>
</comment>
<dbReference type="Gene3D" id="1.20.1250.20">
    <property type="entry name" value="MFS general substrate transporter like domains"/>
    <property type="match status" value="1"/>
</dbReference>
<keyword evidence="2" id="KW-0812">Transmembrane</keyword>
<dbReference type="PANTHER" id="PTHR48022">
    <property type="entry name" value="PLASTIDIC GLUCOSE TRANSPORTER 4"/>
    <property type="match status" value="1"/>
</dbReference>
<comment type="caution">
    <text evidence="5">The sequence shown here is derived from an EMBL/GenBank/DDBJ whole genome shotgun (WGS) entry which is preliminary data.</text>
</comment>
<evidence type="ECO:0000313" key="6">
    <source>
        <dbReference type="Proteomes" id="UP001227192"/>
    </source>
</evidence>
<evidence type="ECO:0000256" key="4">
    <source>
        <dbReference type="ARBA" id="ARBA00023136"/>
    </source>
</evidence>
<organism evidence="5 6">
    <name type="scientific">Penicillium thymicola</name>
    <dbReference type="NCBI Taxonomy" id="293382"/>
    <lineage>
        <taxon>Eukaryota</taxon>
        <taxon>Fungi</taxon>
        <taxon>Dikarya</taxon>
        <taxon>Ascomycota</taxon>
        <taxon>Pezizomycotina</taxon>
        <taxon>Eurotiomycetes</taxon>
        <taxon>Eurotiomycetidae</taxon>
        <taxon>Eurotiales</taxon>
        <taxon>Aspergillaceae</taxon>
        <taxon>Penicillium</taxon>
    </lineage>
</organism>
<keyword evidence="3" id="KW-1133">Transmembrane helix</keyword>
<keyword evidence="4" id="KW-0472">Membrane</keyword>
<sequence length="101" mass="11106">MRIRVTTIVPTVYITEISPKVIRRLLTLQYAACQHLGVVLGSFANYGATKQYADTKTQWMLPTLLQLLPAALWGIGTFFFPEVAPLAAVGQWSRGSGHCSP</sequence>
<reference evidence="5" key="2">
    <citation type="journal article" date="2016" name="Fungal Biol.">
        <title>Ochratoxin A production by Penicillium thymicola.</title>
        <authorList>
            <person name="Nguyen H.D.T."/>
            <person name="McMullin D.R."/>
            <person name="Ponomareva E."/>
            <person name="Riley R."/>
            <person name="Pomraning K.R."/>
            <person name="Baker S.E."/>
            <person name="Seifert K.A."/>
        </authorList>
    </citation>
    <scope>NUCLEOTIDE SEQUENCE</scope>
    <source>
        <strain evidence="5">DAOM 180753</strain>
    </source>
</reference>
<name>A0AAI9X1J0_PENTH</name>
<evidence type="ECO:0000313" key="5">
    <source>
        <dbReference type="EMBL" id="KAJ9480461.1"/>
    </source>
</evidence>
<keyword evidence="6" id="KW-1185">Reference proteome</keyword>
<dbReference type="PANTHER" id="PTHR48022:SF59">
    <property type="entry name" value="MAJOR FACILITATOR SUPERFAMILY (MFS) PROFILE DOMAIN-CONTAINING PROTEIN"/>
    <property type="match status" value="1"/>
</dbReference>
<dbReference type="Proteomes" id="UP001227192">
    <property type="component" value="Unassembled WGS sequence"/>
</dbReference>
<accession>A0AAI9X1J0</accession>
<dbReference type="Pfam" id="PF00083">
    <property type="entry name" value="Sugar_tr"/>
    <property type="match status" value="1"/>
</dbReference>
<dbReference type="InterPro" id="IPR050360">
    <property type="entry name" value="MFS_Sugar_Transporters"/>
</dbReference>
<evidence type="ECO:0000256" key="3">
    <source>
        <dbReference type="ARBA" id="ARBA00022989"/>
    </source>
</evidence>
<dbReference type="SUPFAM" id="SSF103473">
    <property type="entry name" value="MFS general substrate transporter"/>
    <property type="match status" value="1"/>
</dbReference>
<dbReference type="GO" id="GO:0005351">
    <property type="term" value="F:carbohydrate:proton symporter activity"/>
    <property type="evidence" value="ECO:0007669"/>
    <property type="project" value="TreeGrafter"/>
</dbReference>
<evidence type="ECO:0000256" key="2">
    <source>
        <dbReference type="ARBA" id="ARBA00022692"/>
    </source>
</evidence>
<dbReference type="InterPro" id="IPR005828">
    <property type="entry name" value="MFS_sugar_transport-like"/>
</dbReference>
<protein>
    <submittedName>
        <fullName evidence="5">Uncharacterized protein</fullName>
    </submittedName>
</protein>
<dbReference type="InterPro" id="IPR036259">
    <property type="entry name" value="MFS_trans_sf"/>
</dbReference>